<reference evidence="2" key="1">
    <citation type="journal article" date="2015" name="Nature">
        <title>rRNA introns, odd ribosomes, and small enigmatic genomes across a large radiation of phyla.</title>
        <authorList>
            <person name="Brown C.T."/>
            <person name="Hug L.A."/>
            <person name="Thomas B.C."/>
            <person name="Sharon I."/>
            <person name="Castelle C.J."/>
            <person name="Singh A."/>
            <person name="Wilkins M.J."/>
            <person name="Williams K.H."/>
            <person name="Banfield J.F."/>
        </authorList>
    </citation>
    <scope>NUCLEOTIDE SEQUENCE [LARGE SCALE GENOMIC DNA]</scope>
</reference>
<comment type="caution">
    <text evidence="2">The sequence shown here is derived from an EMBL/GenBank/DDBJ whole genome shotgun (WGS) entry which is preliminary data.</text>
</comment>
<organism evidence="2 3">
    <name type="scientific">candidate division WS6 bacterium GW2011_GWA2_37_6</name>
    <dbReference type="NCBI Taxonomy" id="1619087"/>
    <lineage>
        <taxon>Bacteria</taxon>
        <taxon>Candidatus Dojkabacteria</taxon>
    </lineage>
</organism>
<keyword evidence="1" id="KW-1133">Transmembrane helix</keyword>
<evidence type="ECO:0000256" key="1">
    <source>
        <dbReference type="SAM" id="Phobius"/>
    </source>
</evidence>
<evidence type="ECO:0000313" key="3">
    <source>
        <dbReference type="Proteomes" id="UP000034852"/>
    </source>
</evidence>
<keyword evidence="1" id="KW-0812">Transmembrane</keyword>
<feature type="transmembrane region" description="Helical" evidence="1">
    <location>
        <begin position="66"/>
        <end position="89"/>
    </location>
</feature>
<protein>
    <submittedName>
        <fullName evidence="2">Uncharacterized protein</fullName>
    </submittedName>
</protein>
<name>A0A0G0GXS0_9BACT</name>
<accession>A0A0G0GXS0</accession>
<dbReference type="AlphaFoldDB" id="A0A0G0GXS0"/>
<evidence type="ECO:0000313" key="2">
    <source>
        <dbReference type="EMBL" id="KKQ34837.1"/>
    </source>
</evidence>
<sequence>MLNKILIVKFWQGERIYSSKLTSKWGEARNKMLTKFSKLRVIYDKTCAYQEGLIEKRKIKSAGWPLYWQILSLTIGGILGIIYLLGMLIR</sequence>
<keyword evidence="1" id="KW-0472">Membrane</keyword>
<dbReference type="Proteomes" id="UP000034852">
    <property type="component" value="Unassembled WGS sequence"/>
</dbReference>
<gene>
    <name evidence="2" type="ORF">US52_C0045G0012</name>
</gene>
<dbReference type="EMBL" id="LBTH01000045">
    <property type="protein sequence ID" value="KKQ34837.1"/>
    <property type="molecule type" value="Genomic_DNA"/>
</dbReference>
<proteinExistence type="predicted"/>